<evidence type="ECO:0000256" key="5">
    <source>
        <dbReference type="SAM" id="SignalP"/>
    </source>
</evidence>
<keyword evidence="7" id="KW-1185">Reference proteome</keyword>
<dbReference type="PANTHER" id="PTHR10151:SF120">
    <property type="entry name" value="BIS(5'-ADENOSYL)-TRIPHOSPHATASE"/>
    <property type="match status" value="1"/>
</dbReference>
<keyword evidence="1" id="KW-0597">Phosphoprotein</keyword>
<dbReference type="Gene3D" id="3.40.720.10">
    <property type="entry name" value="Alkaline Phosphatase, subunit A"/>
    <property type="match status" value="1"/>
</dbReference>
<evidence type="ECO:0000256" key="3">
    <source>
        <dbReference type="ARBA" id="ARBA00022729"/>
    </source>
</evidence>
<evidence type="ECO:0000256" key="1">
    <source>
        <dbReference type="ARBA" id="ARBA00022553"/>
    </source>
</evidence>
<comment type="catalytic activity">
    <reaction evidence="4">
        <text>a phosphate monoester + H2O = an alcohol + phosphate</text>
        <dbReference type="Rhea" id="RHEA:15017"/>
        <dbReference type="ChEBI" id="CHEBI:15377"/>
        <dbReference type="ChEBI" id="CHEBI:30879"/>
        <dbReference type="ChEBI" id="CHEBI:43474"/>
        <dbReference type="ChEBI" id="CHEBI:67140"/>
        <dbReference type="EC" id="3.1.3.1"/>
    </reaction>
</comment>
<dbReference type="Gene3D" id="3.30.1360.150">
    <property type="match status" value="1"/>
</dbReference>
<dbReference type="EMBL" id="JAROCY010000012">
    <property type="protein sequence ID" value="MDF8334161.1"/>
    <property type="molecule type" value="Genomic_DNA"/>
</dbReference>
<comment type="cofactor">
    <cofactor evidence="4">
        <name>Zn(2+)</name>
        <dbReference type="ChEBI" id="CHEBI:29105"/>
    </cofactor>
    <text evidence="4">Binds 2 Zn(2+) ions.</text>
</comment>
<organism evidence="6 7">
    <name type="scientific">Novosphingobium cyanobacteriorum</name>
    <dbReference type="NCBI Taxonomy" id="3024215"/>
    <lineage>
        <taxon>Bacteria</taxon>
        <taxon>Pseudomonadati</taxon>
        <taxon>Pseudomonadota</taxon>
        <taxon>Alphaproteobacteria</taxon>
        <taxon>Sphingomonadales</taxon>
        <taxon>Sphingomonadaceae</taxon>
        <taxon>Novosphingobium</taxon>
    </lineage>
</organism>
<accession>A0ABT6CJR1</accession>
<dbReference type="EC" id="3.1.3.1" evidence="4"/>
<evidence type="ECO:0000313" key="6">
    <source>
        <dbReference type="EMBL" id="MDF8334161.1"/>
    </source>
</evidence>
<dbReference type="Proteomes" id="UP001222770">
    <property type="component" value="Unassembled WGS sequence"/>
</dbReference>
<dbReference type="SUPFAM" id="SSF53649">
    <property type="entry name" value="Alkaline phosphatase-like"/>
    <property type="match status" value="1"/>
</dbReference>
<dbReference type="Pfam" id="PF01663">
    <property type="entry name" value="Phosphodiest"/>
    <property type="match status" value="1"/>
</dbReference>
<dbReference type="PANTHER" id="PTHR10151">
    <property type="entry name" value="ECTONUCLEOTIDE PYROPHOSPHATASE/PHOSPHODIESTERASE"/>
    <property type="match status" value="1"/>
</dbReference>
<dbReference type="InterPro" id="IPR026263">
    <property type="entry name" value="Alkaline_phosphatase_prok"/>
</dbReference>
<dbReference type="RefSeq" id="WP_277278567.1">
    <property type="nucleotide sequence ID" value="NZ_JAROCY010000012.1"/>
</dbReference>
<dbReference type="InterPro" id="IPR017850">
    <property type="entry name" value="Alkaline_phosphatase_core_sf"/>
</dbReference>
<dbReference type="CDD" id="cd16016">
    <property type="entry name" value="AP-SPAP"/>
    <property type="match status" value="1"/>
</dbReference>
<feature type="signal peptide" evidence="5">
    <location>
        <begin position="1"/>
        <end position="23"/>
    </location>
</feature>
<comment type="function">
    <text evidence="4">Alkaline phosphatase with broad substrate specificity.</text>
</comment>
<name>A0ABT6CJR1_9SPHN</name>
<evidence type="ECO:0000313" key="7">
    <source>
        <dbReference type="Proteomes" id="UP001222770"/>
    </source>
</evidence>
<dbReference type="InterPro" id="IPR002591">
    <property type="entry name" value="Phosphodiest/P_Trfase"/>
</dbReference>
<dbReference type="PIRSF" id="PIRSF031924">
    <property type="entry name" value="Pi-irrepressible_AP"/>
    <property type="match status" value="1"/>
</dbReference>
<comment type="caution">
    <text evidence="6">The sequence shown here is derived from an EMBL/GenBank/DDBJ whole genome shotgun (WGS) entry which is preliminary data.</text>
</comment>
<feature type="chain" id="PRO_5045801754" description="Alkaline phosphatase" evidence="5">
    <location>
        <begin position="24"/>
        <end position="564"/>
    </location>
</feature>
<reference evidence="6 7" key="1">
    <citation type="submission" date="2023-03" db="EMBL/GenBank/DDBJ databases">
        <title>Novosphingobium cyanobacteriorum sp. nov., isolated from a eutrophic reservoir during the Microcystis bloom period.</title>
        <authorList>
            <person name="Kang M."/>
            <person name="Le V."/>
            <person name="Ko S.-R."/>
            <person name="Lee S.-A."/>
            <person name="Ahn C.-Y."/>
        </authorList>
    </citation>
    <scope>NUCLEOTIDE SEQUENCE [LARGE SCALE GENOMIC DNA]</scope>
    <source>
        <strain evidence="6 7">HBC54</strain>
    </source>
</reference>
<gene>
    <name evidence="6" type="ORF">POM99_13180</name>
</gene>
<evidence type="ECO:0000256" key="4">
    <source>
        <dbReference type="PIRNR" id="PIRNR031924"/>
    </source>
</evidence>
<sequence length="564" mass="59122">MSIRRKAIALMATIALPLAPAVAAPARKAAAPATATVPADAPRLIVAIAVDQFSADLFAQYRRHYTGGLARLATGGVFPSGYQSHAATETCPGHSTILTGMRPAHTGIIANTWIDQSVARGKKAVYCAEDETQAAADPKDYVASVAHLLVPTLGERMKQRWPASRNVAVSGKDRGALMMGGHTIDQVYWWKGKGFATLEGRTLSPQAEAENASLAEVLKQGAPAMPLPEWCAGLDRAISVGTSEASGFTVGTGRFALAPGDAGAFRASPRLDRATIDLATELVDSLKLGKGAVPDILSVSLSATDYIGHATGTEGAEMCIQMQQLDLALGDFFTALDQRGIDYAVVLTADHGGFDLPERLNQQGLPQAQRAAKALLPEKLSEAIAPVLGLDAKGLVLSDGAFGDYWVNRALAPADKARVVAAVKQQLATNPQVAAVFSADELAAAPMPTGSPETWSLLQRARASFYAPRSGDFVVLLNRGVVPIVNPSPGGVATHGSAWDYDRRVPMLFWRRGMTGFEQPSAVETVDIAPSLAALIGLNVPDGTFDGRCLDLDAGPGTTCGAKP</sequence>
<evidence type="ECO:0000256" key="2">
    <source>
        <dbReference type="ARBA" id="ARBA00022723"/>
    </source>
</evidence>
<keyword evidence="3 5" id="KW-0732">Signal</keyword>
<keyword evidence="2 4" id="KW-0479">Metal-binding</keyword>
<protein>
    <recommendedName>
        <fullName evidence="4">Alkaline phosphatase</fullName>
        <ecNumber evidence="4">3.1.3.1</ecNumber>
    </recommendedName>
</protein>
<proteinExistence type="predicted"/>
<keyword evidence="4" id="KW-0862">Zinc</keyword>